<dbReference type="Proteomes" id="UP000094626">
    <property type="component" value="Chromosome"/>
</dbReference>
<dbReference type="STRING" id="158500.BES08_16905"/>
<dbReference type="EMBL" id="CP017075">
    <property type="protein sequence ID" value="AOR78246.1"/>
    <property type="molecule type" value="Genomic_DNA"/>
</dbReference>
<evidence type="ECO:0000313" key="5">
    <source>
        <dbReference type="Proteomes" id="UP000094626"/>
    </source>
</evidence>
<name>A0A031JRE7_9SPHN</name>
<sequence length="88" mass="9499">MLHKLFENDPWFAPKRYGYGAGLPIAWQGWALLAAYLAIIVGIALPGTGGTLGARTASFVGVLLVTGVFMVIAARHTRGGWKWRWGGD</sequence>
<gene>
    <name evidence="2" type="ORF">BES08_16905</name>
    <name evidence="3" type="ORF">BV97_03916</name>
</gene>
<dbReference type="OrthoDB" id="7862423at2"/>
<keyword evidence="1" id="KW-0812">Transmembrane</keyword>
<keyword evidence="1" id="KW-0472">Membrane</keyword>
<reference evidence="5" key="3">
    <citation type="journal article" date="2017" name="J. Biotechnol.">
        <title>Complete genome sequence of Novosphingobium resinovorum SA1, a versatile xenobiotic-degrading bacterium capable of utilizing sulfanilic acid.</title>
        <authorList>
            <person name="Hegedus B."/>
            <person name="Kos P.B."/>
            <person name="Balint B."/>
            <person name="Maroti G."/>
            <person name="Gan H.M."/>
            <person name="Perei K."/>
            <person name="Rakhely G."/>
        </authorList>
    </citation>
    <scope>NUCLEOTIDE SEQUENCE [LARGE SCALE GENOMIC DNA]</scope>
    <source>
        <strain evidence="5">SA1</strain>
    </source>
</reference>
<reference evidence="2" key="2">
    <citation type="submission" date="2016-08" db="EMBL/GenBank/DDBJ databases">
        <authorList>
            <person name="Seilhamer J.J."/>
        </authorList>
    </citation>
    <scope>NUCLEOTIDE SEQUENCE [LARGE SCALE GENOMIC DNA]</scope>
    <source>
        <strain evidence="2">SA1</strain>
    </source>
</reference>
<evidence type="ECO:0000313" key="3">
    <source>
        <dbReference type="EMBL" id="EZP79479.1"/>
    </source>
</evidence>
<keyword evidence="1" id="KW-1133">Transmembrane helix</keyword>
<dbReference type="EMBL" id="JFYZ01000024">
    <property type="protein sequence ID" value="EZP79479.1"/>
    <property type="molecule type" value="Genomic_DNA"/>
</dbReference>
<dbReference type="Proteomes" id="UP000024329">
    <property type="component" value="Unassembled WGS sequence"/>
</dbReference>
<dbReference type="AlphaFoldDB" id="A0A031JRE7"/>
<feature type="transmembrane region" description="Helical" evidence="1">
    <location>
        <begin position="21"/>
        <end position="45"/>
    </location>
</feature>
<evidence type="ECO:0000313" key="2">
    <source>
        <dbReference type="EMBL" id="AOR78246.1"/>
    </source>
</evidence>
<proteinExistence type="predicted"/>
<keyword evidence="5" id="KW-1185">Reference proteome</keyword>
<evidence type="ECO:0000256" key="1">
    <source>
        <dbReference type="SAM" id="Phobius"/>
    </source>
</evidence>
<feature type="transmembrane region" description="Helical" evidence="1">
    <location>
        <begin position="57"/>
        <end position="74"/>
    </location>
</feature>
<protein>
    <submittedName>
        <fullName evidence="3">Uncharacterized protein</fullName>
    </submittedName>
</protein>
<organism evidence="3 4">
    <name type="scientific">Novosphingobium resinovorum</name>
    <dbReference type="NCBI Taxonomy" id="158500"/>
    <lineage>
        <taxon>Bacteria</taxon>
        <taxon>Pseudomonadati</taxon>
        <taxon>Pseudomonadota</taxon>
        <taxon>Alphaproteobacteria</taxon>
        <taxon>Sphingomonadales</taxon>
        <taxon>Sphingomonadaceae</taxon>
        <taxon>Novosphingobium</taxon>
    </lineage>
</organism>
<evidence type="ECO:0000313" key="4">
    <source>
        <dbReference type="Proteomes" id="UP000024329"/>
    </source>
</evidence>
<accession>A0A031JRE7</accession>
<reference evidence="3 4" key="1">
    <citation type="submission" date="2014-03" db="EMBL/GenBank/DDBJ databases">
        <title>Whole genome sequence of Novosphingobium resinovorum KF1.</title>
        <authorList>
            <person name="Gan H.M."/>
            <person name="Gan H.Y."/>
            <person name="Chew T.H."/>
            <person name="Savka M.A."/>
        </authorList>
    </citation>
    <scope>NUCLEOTIDE SEQUENCE [LARGE SCALE GENOMIC DNA]</scope>
    <source>
        <strain evidence="3 4">KF1</strain>
    </source>
</reference>
<dbReference type="KEGG" id="nre:BES08_16905"/>
<dbReference type="eggNOG" id="ENOG5033A39">
    <property type="taxonomic scope" value="Bacteria"/>
</dbReference>
<dbReference type="PATRIC" id="fig|158500.4.peg.3987"/>
<dbReference type="RefSeq" id="WP_008832624.1">
    <property type="nucleotide sequence ID" value="NZ_BSFC01000011.1"/>
</dbReference>